<keyword evidence="3" id="KW-1185">Reference proteome</keyword>
<dbReference type="EMBL" id="WJQU01006369">
    <property type="protein sequence ID" value="KAJ6597456.1"/>
    <property type="molecule type" value="Genomic_DNA"/>
</dbReference>
<evidence type="ECO:0000256" key="1">
    <source>
        <dbReference type="SAM" id="MobiDB-lite"/>
    </source>
</evidence>
<dbReference type="OrthoDB" id="8009127at2759"/>
<organism evidence="2 3">
    <name type="scientific">Pseudolycoriella hygida</name>
    <dbReference type="NCBI Taxonomy" id="35572"/>
    <lineage>
        <taxon>Eukaryota</taxon>
        <taxon>Metazoa</taxon>
        <taxon>Ecdysozoa</taxon>
        <taxon>Arthropoda</taxon>
        <taxon>Hexapoda</taxon>
        <taxon>Insecta</taxon>
        <taxon>Pterygota</taxon>
        <taxon>Neoptera</taxon>
        <taxon>Endopterygota</taxon>
        <taxon>Diptera</taxon>
        <taxon>Nematocera</taxon>
        <taxon>Sciaroidea</taxon>
        <taxon>Sciaridae</taxon>
        <taxon>Pseudolycoriella</taxon>
    </lineage>
</organism>
<sequence>PEDDWESTTNYKVLARNLPSFKACLAKERELELFSDSESANNDKKKKAFKRLHPVNANSSKLGLYDLSSEFETTTAKKKATDIIASSSKAVVHSIEIIKEATSIDASMEDSIDDPEEDNSHTASESIPRIDEVDITRLSIILDENTGDSIHLIVNESNEGDSINVDHQSFALDENIGESTQSIVNISDE</sequence>
<proteinExistence type="predicted"/>
<evidence type="ECO:0000313" key="2">
    <source>
        <dbReference type="EMBL" id="KAJ6597456.1"/>
    </source>
</evidence>
<feature type="non-terminal residue" evidence="2">
    <location>
        <position position="1"/>
    </location>
</feature>
<feature type="non-terminal residue" evidence="2">
    <location>
        <position position="189"/>
    </location>
</feature>
<evidence type="ECO:0000313" key="3">
    <source>
        <dbReference type="Proteomes" id="UP001151699"/>
    </source>
</evidence>
<feature type="compositionally biased region" description="Acidic residues" evidence="1">
    <location>
        <begin position="107"/>
        <end position="117"/>
    </location>
</feature>
<gene>
    <name evidence="2" type="ORF">Bhyg_18024</name>
</gene>
<name>A0A9Q0MHA0_9DIPT</name>
<reference evidence="2" key="1">
    <citation type="submission" date="2022-07" db="EMBL/GenBank/DDBJ databases">
        <authorList>
            <person name="Trinca V."/>
            <person name="Uliana J.V.C."/>
            <person name="Torres T.T."/>
            <person name="Ward R.J."/>
            <person name="Monesi N."/>
        </authorList>
    </citation>
    <scope>NUCLEOTIDE SEQUENCE</scope>
    <source>
        <strain evidence="2">HSMRA1968</strain>
        <tissue evidence="2">Whole embryos</tissue>
    </source>
</reference>
<dbReference type="AlphaFoldDB" id="A0A9Q0MHA0"/>
<feature type="region of interest" description="Disordered" evidence="1">
    <location>
        <begin position="106"/>
        <end position="127"/>
    </location>
</feature>
<dbReference type="Proteomes" id="UP001151699">
    <property type="component" value="Unassembled WGS sequence"/>
</dbReference>
<protein>
    <submittedName>
        <fullName evidence="2">Uncharacterized protein</fullName>
    </submittedName>
</protein>
<accession>A0A9Q0MHA0</accession>
<comment type="caution">
    <text evidence="2">The sequence shown here is derived from an EMBL/GenBank/DDBJ whole genome shotgun (WGS) entry which is preliminary data.</text>
</comment>